<feature type="region of interest" description="Disordered" evidence="2">
    <location>
        <begin position="1"/>
        <end position="28"/>
    </location>
</feature>
<comment type="caution">
    <text evidence="3">The sequence shown here is derived from an EMBL/GenBank/DDBJ whole genome shotgun (WGS) entry which is preliminary data.</text>
</comment>
<name>A0A3M6WJZ8_HORWE</name>
<feature type="compositionally biased region" description="Low complexity" evidence="2">
    <location>
        <begin position="494"/>
        <end position="511"/>
    </location>
</feature>
<dbReference type="EMBL" id="QWIM01002884">
    <property type="protein sequence ID" value="RMY06831.1"/>
    <property type="molecule type" value="Genomic_DNA"/>
</dbReference>
<keyword evidence="1" id="KW-0175">Coiled coil</keyword>
<evidence type="ECO:0000256" key="1">
    <source>
        <dbReference type="SAM" id="Coils"/>
    </source>
</evidence>
<reference evidence="5 6" key="1">
    <citation type="journal article" date="2018" name="BMC Genomics">
        <title>Genomic evidence for intraspecific hybridization in a clonal and extremely halotolerant yeast.</title>
        <authorList>
            <person name="Gostincar C."/>
            <person name="Stajich J.E."/>
            <person name="Zupancic J."/>
            <person name="Zalar P."/>
            <person name="Gunde-Cimerman N."/>
        </authorList>
    </citation>
    <scope>NUCLEOTIDE SEQUENCE [LARGE SCALE GENOMIC DNA]</scope>
    <source>
        <strain evidence="4 5">EXF-6651</strain>
        <strain evidence="3 6">EXF-6656</strain>
    </source>
</reference>
<dbReference type="VEuPathDB" id="FungiDB:BTJ68_03069"/>
<evidence type="ECO:0000313" key="5">
    <source>
        <dbReference type="Proteomes" id="UP000276864"/>
    </source>
</evidence>
<dbReference type="OrthoDB" id="5430717at2759"/>
<dbReference type="Proteomes" id="UP000281245">
    <property type="component" value="Unassembled WGS sequence"/>
</dbReference>
<dbReference type="AlphaFoldDB" id="A0A3M6WJZ8"/>
<evidence type="ECO:0000313" key="4">
    <source>
        <dbReference type="EMBL" id="RMY06831.1"/>
    </source>
</evidence>
<sequence>MADIQQWRRKIQTSRVRTPAVQETNDDTDGIAIPMTPKRGLRPKISSYFTKDPGTAASVRVDAPTSLLDEKNSSCVLPTWPDDESFPSPDAEGLVDSIMCRLMAQPYACLEPRFNSAILRLLESHRCMNDERQKLQQQLDSEVKRGTLLYQRLQAAQKQWSDERQDFKAEIKRLELLLAKGKRGVAEVTLAREDSELRRKESVRRSRGIDDGLETIFEFLEKTRRWEDKAYGSQRGMDAAYFDSSRVLKSLTNIHPGLPFGTPPDTAASTLAQAMRSPEDDARPMPMESVSDDTISTFSCAGDLFESENGNVNLMNAAGTDNDVVAVQRIAHVVARRRNIDTKDIMPKLLTLFDEAPPTSIDSEGFAGSPNNNDFNRPDSPIISDRLYAPICKEPSLMRKASGLLSKLRTEVGTDNSVPAKRSFSFEAGDDAVPVVPLWLTEASVRPCQYQIQSHAELLEFQLQSAAQAIRRIESDLESSAQVPPSIPDQCLDSPQSAQAGGSTSSGSSPAVFEGNEHVNQALAPRDNAFAAAPIKADDTGATPCLALTQPGSIRCYHQPPGNNVLKGSLYETGHPSDAVIAKENIRPTASLHSHED</sequence>
<evidence type="ECO:0000313" key="6">
    <source>
        <dbReference type="Proteomes" id="UP000281245"/>
    </source>
</evidence>
<proteinExistence type="predicted"/>
<gene>
    <name evidence="4" type="ORF">D0866_15001</name>
    <name evidence="3" type="ORF">D0869_08980</name>
</gene>
<accession>A0A3M6WJZ8</accession>
<protein>
    <submittedName>
        <fullName evidence="3">Uncharacterized protein</fullName>
    </submittedName>
</protein>
<evidence type="ECO:0000313" key="3">
    <source>
        <dbReference type="EMBL" id="RMX78570.1"/>
    </source>
</evidence>
<feature type="coiled-coil region" evidence="1">
    <location>
        <begin position="118"/>
        <end position="177"/>
    </location>
</feature>
<dbReference type="Proteomes" id="UP000276864">
    <property type="component" value="Unassembled WGS sequence"/>
</dbReference>
<organism evidence="3 6">
    <name type="scientific">Hortaea werneckii</name>
    <name type="common">Black yeast</name>
    <name type="synonym">Cladosporium werneckii</name>
    <dbReference type="NCBI Taxonomy" id="91943"/>
    <lineage>
        <taxon>Eukaryota</taxon>
        <taxon>Fungi</taxon>
        <taxon>Dikarya</taxon>
        <taxon>Ascomycota</taxon>
        <taxon>Pezizomycotina</taxon>
        <taxon>Dothideomycetes</taxon>
        <taxon>Dothideomycetidae</taxon>
        <taxon>Mycosphaerellales</taxon>
        <taxon>Teratosphaeriaceae</taxon>
        <taxon>Hortaea</taxon>
    </lineage>
</organism>
<feature type="region of interest" description="Disordered" evidence="2">
    <location>
        <begin position="476"/>
        <end position="513"/>
    </location>
</feature>
<dbReference type="EMBL" id="QWIJ01000811">
    <property type="protein sequence ID" value="RMX78570.1"/>
    <property type="molecule type" value="Genomic_DNA"/>
</dbReference>
<evidence type="ECO:0000256" key="2">
    <source>
        <dbReference type="SAM" id="MobiDB-lite"/>
    </source>
</evidence>